<keyword evidence="4" id="KW-1185">Reference proteome</keyword>
<dbReference type="InterPro" id="IPR036779">
    <property type="entry name" value="LysM_dom_sf"/>
</dbReference>
<dbReference type="PANTHER" id="PTHR21666">
    <property type="entry name" value="PEPTIDASE-RELATED"/>
    <property type="match status" value="1"/>
</dbReference>
<dbReference type="AlphaFoldDB" id="A0A0J7Y8N5"/>
<feature type="domain" description="LysM" evidence="2">
    <location>
        <begin position="119"/>
        <end position="163"/>
    </location>
</feature>
<dbReference type="GO" id="GO:0004222">
    <property type="term" value="F:metalloendopeptidase activity"/>
    <property type="evidence" value="ECO:0007669"/>
    <property type="project" value="TreeGrafter"/>
</dbReference>
<dbReference type="Gene3D" id="2.70.70.10">
    <property type="entry name" value="Glucose Permease (Domain IIA)"/>
    <property type="match status" value="1"/>
</dbReference>
<dbReference type="PROSITE" id="PS51782">
    <property type="entry name" value="LYSM"/>
    <property type="match status" value="3"/>
</dbReference>
<dbReference type="EMBL" id="JACU01000001">
    <property type="protein sequence ID" value="KMS60201.1"/>
    <property type="molecule type" value="Genomic_DNA"/>
</dbReference>
<dbReference type="OrthoDB" id="9795421at2"/>
<dbReference type="Pfam" id="PF01551">
    <property type="entry name" value="Peptidase_M23"/>
    <property type="match status" value="1"/>
</dbReference>
<gene>
    <name evidence="3" type="ORF">V474_00480</name>
</gene>
<evidence type="ECO:0000313" key="3">
    <source>
        <dbReference type="EMBL" id="KMS60201.1"/>
    </source>
</evidence>
<keyword evidence="1" id="KW-0732">Signal</keyword>
<accession>A0A0J7Y8N5</accession>
<dbReference type="RefSeq" id="WP_059149632.1">
    <property type="nucleotide sequence ID" value="NZ_KQ130452.1"/>
</dbReference>
<sequence>MSRALLAAGALLMSAPAYAAPPEEETSHVVKAGETLGGIANRAGVPATAIVKANGLKEPYVVRLGQKLSIPRAAKVTAKPVPKPTSSAASAELSAKKAEKTAARVIEARQPAGRPETETSHKVGEGETLGGIAARAKVPRVLIIEANGLQAPFDVRVGQTLRIPRTRRHEVKNGDTGFSISLDYAVPWEQIALANNLDADTPVKVGQNLLIPTLLDPPGASAKTLTPSPRLAAAPATSKSTRFAWPLSGPIRRGYATGSDYHDGVDITAPKGSMVRAAAAGTVTFAGKEKDQFGNLVVLDHGNGWFTAYGFLSRVTVKEGASVAAGERIGLVGDTGLAKGSELHFEVRQGGKPVDPLDSLPKAP</sequence>
<evidence type="ECO:0000313" key="4">
    <source>
        <dbReference type="Proteomes" id="UP000052268"/>
    </source>
</evidence>
<proteinExistence type="predicted"/>
<protein>
    <submittedName>
        <fullName evidence="3">Membrane protein</fullName>
    </submittedName>
</protein>
<evidence type="ECO:0000259" key="2">
    <source>
        <dbReference type="PROSITE" id="PS51782"/>
    </source>
</evidence>
<comment type="caution">
    <text evidence="3">The sequence shown here is derived from an EMBL/GenBank/DDBJ whole genome shotgun (WGS) entry which is preliminary data.</text>
</comment>
<reference evidence="3 4" key="1">
    <citation type="journal article" date="2015" name="G3 (Bethesda)">
        <title>Insights into Ongoing Evolution of the Hexachlorocyclohexane Catabolic Pathway from Comparative Genomics of Ten Sphingomonadaceae Strains.</title>
        <authorList>
            <person name="Pearce S.L."/>
            <person name="Oakeshott J.G."/>
            <person name="Pandey G."/>
        </authorList>
    </citation>
    <scope>NUCLEOTIDE SEQUENCE [LARGE SCALE GENOMIC DNA]</scope>
    <source>
        <strain evidence="3 4">LL02</strain>
    </source>
</reference>
<feature type="chain" id="PRO_5005292295" evidence="1">
    <location>
        <begin position="20"/>
        <end position="364"/>
    </location>
</feature>
<dbReference type="PATRIC" id="fig|1114963.3.peg.96"/>
<dbReference type="InterPro" id="IPR011055">
    <property type="entry name" value="Dup_hybrid_motif"/>
</dbReference>
<dbReference type="Proteomes" id="UP000052268">
    <property type="component" value="Unassembled WGS sequence"/>
</dbReference>
<feature type="signal peptide" evidence="1">
    <location>
        <begin position="1"/>
        <end position="19"/>
    </location>
</feature>
<dbReference type="CDD" id="cd00118">
    <property type="entry name" value="LysM"/>
    <property type="match status" value="3"/>
</dbReference>
<dbReference type="CDD" id="cd12797">
    <property type="entry name" value="M23_peptidase"/>
    <property type="match status" value="1"/>
</dbReference>
<dbReference type="InterPro" id="IPR018392">
    <property type="entry name" value="LysM"/>
</dbReference>
<evidence type="ECO:0000256" key="1">
    <source>
        <dbReference type="SAM" id="SignalP"/>
    </source>
</evidence>
<dbReference type="InterPro" id="IPR016047">
    <property type="entry name" value="M23ase_b-sheet_dom"/>
</dbReference>
<feature type="domain" description="LysM" evidence="2">
    <location>
        <begin position="167"/>
        <end position="211"/>
    </location>
</feature>
<dbReference type="SUPFAM" id="SSF51261">
    <property type="entry name" value="Duplicated hybrid motif"/>
    <property type="match status" value="1"/>
</dbReference>
<dbReference type="InterPro" id="IPR050570">
    <property type="entry name" value="Cell_wall_metabolism_enzyme"/>
</dbReference>
<organism evidence="3 4">
    <name type="scientific">Novosphingobium barchaimii LL02</name>
    <dbReference type="NCBI Taxonomy" id="1114963"/>
    <lineage>
        <taxon>Bacteria</taxon>
        <taxon>Pseudomonadati</taxon>
        <taxon>Pseudomonadota</taxon>
        <taxon>Alphaproteobacteria</taxon>
        <taxon>Sphingomonadales</taxon>
        <taxon>Sphingomonadaceae</taxon>
        <taxon>Novosphingobium</taxon>
    </lineage>
</organism>
<feature type="domain" description="LysM" evidence="2">
    <location>
        <begin position="26"/>
        <end position="70"/>
    </location>
</feature>
<dbReference type="Gene3D" id="3.10.350.10">
    <property type="entry name" value="LysM domain"/>
    <property type="match status" value="3"/>
</dbReference>
<dbReference type="SUPFAM" id="SSF54106">
    <property type="entry name" value="LysM domain"/>
    <property type="match status" value="2"/>
</dbReference>
<name>A0A0J7Y8N5_9SPHN</name>
<dbReference type="Pfam" id="PF01476">
    <property type="entry name" value="LysM"/>
    <property type="match status" value="3"/>
</dbReference>
<dbReference type="SMART" id="SM00257">
    <property type="entry name" value="LysM"/>
    <property type="match status" value="3"/>
</dbReference>
<dbReference type="PANTHER" id="PTHR21666:SF270">
    <property type="entry name" value="MUREIN HYDROLASE ACTIVATOR ENVC"/>
    <property type="match status" value="1"/>
</dbReference>